<dbReference type="RefSeq" id="WP_344756550.1">
    <property type="nucleotide sequence ID" value="NZ_BAABAE010000003.1"/>
</dbReference>
<protein>
    <recommendedName>
        <fullName evidence="4">Peptidase M50 domain-containing protein</fullName>
    </recommendedName>
</protein>
<sequence length="313" mass="33475">MGQLLESAIVRLAPGVIAETDGLRDGDGHSYPVNAAGAVIGRLASRPVEIRAIVARLSTTLGQPVQTLEPPIVRYLLDLNERGLVSIHQSFARELIELLARLPLGLVTRMRDRMPPASGGRISRRYAPTIANVVRGCLEGHQASMWSLLVLVVLAGTGSVLLDRTPGIGPVTPLRAILLALSFFALLHWTSILVHELGHLLVARATGSSIRTVYVRSSAMGISFRAGSRRAALLVLASGAIASLAYLLLVLVLIMSIPDALWGRAGIDQLRLSIYVAIGALALAQLACFTPITRDGRELLRSLRSEPHEGPAQ</sequence>
<keyword evidence="1" id="KW-0812">Transmembrane</keyword>
<comment type="caution">
    <text evidence="2">The sequence shown here is derived from an EMBL/GenBank/DDBJ whole genome shotgun (WGS) entry which is preliminary data.</text>
</comment>
<dbReference type="Proteomes" id="UP001501004">
    <property type="component" value="Unassembled WGS sequence"/>
</dbReference>
<feature type="transmembrane region" description="Helical" evidence="1">
    <location>
        <begin position="174"/>
        <end position="194"/>
    </location>
</feature>
<dbReference type="EMBL" id="BAABAE010000003">
    <property type="protein sequence ID" value="GAA3745761.1"/>
    <property type="molecule type" value="Genomic_DNA"/>
</dbReference>
<accession>A0ABP7FRM0</accession>
<feature type="transmembrane region" description="Helical" evidence="1">
    <location>
        <begin position="274"/>
        <end position="292"/>
    </location>
</feature>
<evidence type="ECO:0000313" key="2">
    <source>
        <dbReference type="EMBL" id="GAA3745761.1"/>
    </source>
</evidence>
<feature type="transmembrane region" description="Helical" evidence="1">
    <location>
        <begin position="145"/>
        <end position="162"/>
    </location>
</feature>
<feature type="transmembrane region" description="Helical" evidence="1">
    <location>
        <begin position="231"/>
        <end position="254"/>
    </location>
</feature>
<name>A0ABP7FRM0_9MICO</name>
<gene>
    <name evidence="2" type="ORF">GCM10022239_21710</name>
</gene>
<dbReference type="Pfam" id="PF13398">
    <property type="entry name" value="Peptidase_M50B"/>
    <property type="match status" value="1"/>
</dbReference>
<keyword evidence="1" id="KW-1133">Transmembrane helix</keyword>
<keyword evidence="1" id="KW-0472">Membrane</keyword>
<evidence type="ECO:0000256" key="1">
    <source>
        <dbReference type="SAM" id="Phobius"/>
    </source>
</evidence>
<proteinExistence type="predicted"/>
<dbReference type="InterPro" id="IPR049500">
    <property type="entry name" value="Peptidase_M50B-like"/>
</dbReference>
<evidence type="ECO:0008006" key="4">
    <source>
        <dbReference type="Google" id="ProtNLM"/>
    </source>
</evidence>
<evidence type="ECO:0000313" key="3">
    <source>
        <dbReference type="Proteomes" id="UP001501004"/>
    </source>
</evidence>
<organism evidence="2 3">
    <name type="scientific">Leifsonella bigeumensis</name>
    <dbReference type="NCBI Taxonomy" id="433643"/>
    <lineage>
        <taxon>Bacteria</taxon>
        <taxon>Bacillati</taxon>
        <taxon>Actinomycetota</taxon>
        <taxon>Actinomycetes</taxon>
        <taxon>Micrococcales</taxon>
        <taxon>Microbacteriaceae</taxon>
        <taxon>Leifsonella</taxon>
    </lineage>
</organism>
<keyword evidence="3" id="KW-1185">Reference proteome</keyword>
<reference evidence="3" key="1">
    <citation type="journal article" date="2019" name="Int. J. Syst. Evol. Microbiol.">
        <title>The Global Catalogue of Microorganisms (GCM) 10K type strain sequencing project: providing services to taxonomists for standard genome sequencing and annotation.</title>
        <authorList>
            <consortium name="The Broad Institute Genomics Platform"/>
            <consortium name="The Broad Institute Genome Sequencing Center for Infectious Disease"/>
            <person name="Wu L."/>
            <person name="Ma J."/>
        </authorList>
    </citation>
    <scope>NUCLEOTIDE SEQUENCE [LARGE SCALE GENOMIC DNA]</scope>
    <source>
        <strain evidence="3">JCM 16949</strain>
    </source>
</reference>